<dbReference type="AlphaFoldDB" id="X1CPP6"/>
<name>X1CPP6_9ZZZZ</name>
<accession>X1CPP6</accession>
<proteinExistence type="predicted"/>
<dbReference type="EMBL" id="BART01039070">
    <property type="protein sequence ID" value="GAH10381.1"/>
    <property type="molecule type" value="Genomic_DNA"/>
</dbReference>
<organism evidence="1">
    <name type="scientific">marine sediment metagenome</name>
    <dbReference type="NCBI Taxonomy" id="412755"/>
    <lineage>
        <taxon>unclassified sequences</taxon>
        <taxon>metagenomes</taxon>
        <taxon>ecological metagenomes</taxon>
    </lineage>
</organism>
<sequence>EEKRELDEIGKKIRTNITPLLEGMVERLAELKDYLPQFKKDQSMLALLGASVATAQILSNFVHQQLMTKIVRRPLGRSNFELIGDLALKDPNDVRVEDARKLFVNARRCIDLDDEASRICSLLSSV</sequence>
<reference evidence="1" key="1">
    <citation type="journal article" date="2014" name="Front. Microbiol.">
        <title>High frequency of phylogenetically diverse reductive dehalogenase-homologous genes in deep subseafloor sedimentary metagenomes.</title>
        <authorList>
            <person name="Kawai M."/>
            <person name="Futagami T."/>
            <person name="Toyoda A."/>
            <person name="Takaki Y."/>
            <person name="Nishi S."/>
            <person name="Hori S."/>
            <person name="Arai W."/>
            <person name="Tsubouchi T."/>
            <person name="Morono Y."/>
            <person name="Uchiyama I."/>
            <person name="Ito T."/>
            <person name="Fujiyama A."/>
            <person name="Inagaki F."/>
            <person name="Takami H."/>
        </authorList>
    </citation>
    <scope>NUCLEOTIDE SEQUENCE</scope>
    <source>
        <strain evidence="1">Expedition CK06-06</strain>
    </source>
</reference>
<evidence type="ECO:0000313" key="1">
    <source>
        <dbReference type="EMBL" id="GAH10381.1"/>
    </source>
</evidence>
<gene>
    <name evidence="1" type="ORF">S01H4_64432</name>
</gene>
<comment type="caution">
    <text evidence="1">The sequence shown here is derived from an EMBL/GenBank/DDBJ whole genome shotgun (WGS) entry which is preliminary data.</text>
</comment>
<feature type="non-terminal residue" evidence="1">
    <location>
        <position position="126"/>
    </location>
</feature>
<feature type="non-terminal residue" evidence="1">
    <location>
        <position position="1"/>
    </location>
</feature>
<protein>
    <submittedName>
        <fullName evidence="1">Uncharacterized protein</fullName>
    </submittedName>
</protein>